<dbReference type="InterPro" id="IPR009057">
    <property type="entry name" value="Homeodomain-like_sf"/>
</dbReference>
<dbReference type="PRINTS" id="PR00455">
    <property type="entry name" value="HTHTETR"/>
</dbReference>
<sequence length="223" mass="24161">MGYGRANRRKMQAELTRTAVLDAARDLFVAKGFEATSVDEIARASQSSKGAVYHHFQDKQAIFAEVFRASQAAIMQAVLPAALESMPDDAGPWEQALLSISAVLRCYIEDDVARMLLRESPGALGWDRKQALDEEMALPLLRAVLTELIKAGEVAPIPVGVAAELLYALLSKTGPIIAAAEDPAQAVTEIEPVLFKLLSGLRRDPAPKDKSTRLGFARPHDPT</sequence>
<organism evidence="6 7">
    <name type="scientific">Mycobacterium lentiflavum</name>
    <dbReference type="NCBI Taxonomy" id="141349"/>
    <lineage>
        <taxon>Bacteria</taxon>
        <taxon>Bacillati</taxon>
        <taxon>Actinomycetota</taxon>
        <taxon>Actinomycetes</taxon>
        <taxon>Mycobacteriales</taxon>
        <taxon>Mycobacteriaceae</taxon>
        <taxon>Mycobacterium</taxon>
        <taxon>Mycobacterium simiae complex</taxon>
    </lineage>
</organism>
<keyword evidence="2 4" id="KW-0238">DNA-binding</keyword>
<dbReference type="Pfam" id="PF21351">
    <property type="entry name" value="TetR_C_41"/>
    <property type="match status" value="1"/>
</dbReference>
<gene>
    <name evidence="6" type="ORF">MJO58_12700</name>
</gene>
<dbReference type="InterPro" id="IPR001647">
    <property type="entry name" value="HTH_TetR"/>
</dbReference>
<dbReference type="EMBL" id="CP092423">
    <property type="protein sequence ID" value="ULP44688.1"/>
    <property type="molecule type" value="Genomic_DNA"/>
</dbReference>
<evidence type="ECO:0000256" key="3">
    <source>
        <dbReference type="ARBA" id="ARBA00023163"/>
    </source>
</evidence>
<feature type="DNA-binding region" description="H-T-H motif" evidence="4">
    <location>
        <begin position="37"/>
        <end position="56"/>
    </location>
</feature>
<protein>
    <submittedName>
        <fullName evidence="6">TetR/AcrR family transcriptional regulator</fullName>
    </submittedName>
</protein>
<dbReference type="PANTHER" id="PTHR30055">
    <property type="entry name" value="HTH-TYPE TRANSCRIPTIONAL REGULATOR RUTR"/>
    <property type="match status" value="1"/>
</dbReference>
<dbReference type="SUPFAM" id="SSF46689">
    <property type="entry name" value="Homeodomain-like"/>
    <property type="match status" value="1"/>
</dbReference>
<evidence type="ECO:0000313" key="6">
    <source>
        <dbReference type="EMBL" id="ULP44688.1"/>
    </source>
</evidence>
<evidence type="ECO:0000259" key="5">
    <source>
        <dbReference type="PROSITE" id="PS50977"/>
    </source>
</evidence>
<accession>A0ABY3V1H3</accession>
<name>A0ABY3V1H3_MYCLN</name>
<evidence type="ECO:0000256" key="2">
    <source>
        <dbReference type="ARBA" id="ARBA00023125"/>
    </source>
</evidence>
<dbReference type="PROSITE" id="PS50977">
    <property type="entry name" value="HTH_TETR_2"/>
    <property type="match status" value="1"/>
</dbReference>
<keyword evidence="7" id="KW-1185">Reference proteome</keyword>
<dbReference type="Pfam" id="PF00440">
    <property type="entry name" value="TetR_N"/>
    <property type="match status" value="1"/>
</dbReference>
<dbReference type="PANTHER" id="PTHR30055:SF234">
    <property type="entry name" value="HTH-TYPE TRANSCRIPTIONAL REGULATOR BETI"/>
    <property type="match status" value="1"/>
</dbReference>
<dbReference type="RefSeq" id="WP_239723018.1">
    <property type="nucleotide sequence ID" value="NZ_CP092423.2"/>
</dbReference>
<dbReference type="InterPro" id="IPR023772">
    <property type="entry name" value="DNA-bd_HTH_TetR-type_CS"/>
</dbReference>
<proteinExistence type="predicted"/>
<dbReference type="Gene3D" id="1.10.357.10">
    <property type="entry name" value="Tetracycline Repressor, domain 2"/>
    <property type="match status" value="1"/>
</dbReference>
<evidence type="ECO:0000313" key="7">
    <source>
        <dbReference type="Proteomes" id="UP001055171"/>
    </source>
</evidence>
<dbReference type="PROSITE" id="PS01081">
    <property type="entry name" value="HTH_TETR_1"/>
    <property type="match status" value="1"/>
</dbReference>
<dbReference type="InterPro" id="IPR050109">
    <property type="entry name" value="HTH-type_TetR-like_transc_reg"/>
</dbReference>
<dbReference type="Proteomes" id="UP001055171">
    <property type="component" value="Chromosome"/>
</dbReference>
<evidence type="ECO:0000256" key="1">
    <source>
        <dbReference type="ARBA" id="ARBA00023015"/>
    </source>
</evidence>
<reference evidence="6" key="1">
    <citation type="submission" date="2022-08" db="EMBL/GenBank/DDBJ databases">
        <title>Complete genome sequence of 14 non-tuberculosis mycobacteria type-strains.</title>
        <authorList>
            <person name="Igarashi Y."/>
            <person name="Osugi A."/>
            <person name="Mitarai S."/>
        </authorList>
    </citation>
    <scope>NUCLEOTIDE SEQUENCE</scope>
    <source>
        <strain evidence="6">ATCC 51985</strain>
    </source>
</reference>
<feature type="domain" description="HTH tetR-type" evidence="5">
    <location>
        <begin position="14"/>
        <end position="74"/>
    </location>
</feature>
<keyword evidence="3" id="KW-0804">Transcription</keyword>
<keyword evidence="1" id="KW-0805">Transcription regulation</keyword>
<evidence type="ECO:0000256" key="4">
    <source>
        <dbReference type="PROSITE-ProRule" id="PRU00335"/>
    </source>
</evidence>
<dbReference type="InterPro" id="IPR049484">
    <property type="entry name" value="Rv0078-like_C"/>
</dbReference>